<dbReference type="GO" id="GO:0000270">
    <property type="term" value="P:peptidoglycan metabolic process"/>
    <property type="evidence" value="ECO:0007669"/>
    <property type="project" value="InterPro"/>
</dbReference>
<dbReference type="PROSITE" id="PS00922">
    <property type="entry name" value="TRANSGLYCOSYLASE"/>
    <property type="match status" value="1"/>
</dbReference>
<sequence>MTAINQLSSLLQLQAIKGLSNDPMNGIYDDSSNDAFSEILNEVMMELSGTKTADNGQTDYLLSKLQYSPAAAASASLMSSRADQPLPKTSYDQLIQKASESFQVPEKLIHAVIQQESNYNPLAQSASGAAGLMQLMPSTAKSLGAEDPFNPEENIAAGTKYLKQMIDKYNGSIDLALAAYNAGPGNVDRYGGVPPFAETQNYVNNVKSTFLA</sequence>
<keyword evidence="4" id="KW-1185">Reference proteome</keyword>
<dbReference type="EMBL" id="RCVZ01000002">
    <property type="protein sequence ID" value="RLQ97177.1"/>
    <property type="molecule type" value="Genomic_DNA"/>
</dbReference>
<accession>A0A3L7K254</accession>
<dbReference type="SUPFAM" id="SSF53955">
    <property type="entry name" value="Lysozyme-like"/>
    <property type="match status" value="1"/>
</dbReference>
<dbReference type="Pfam" id="PF01464">
    <property type="entry name" value="SLT"/>
    <property type="match status" value="1"/>
</dbReference>
<feature type="domain" description="Transglycosylase SLT" evidence="2">
    <location>
        <begin position="94"/>
        <end position="201"/>
    </location>
</feature>
<evidence type="ECO:0000313" key="3">
    <source>
        <dbReference type="EMBL" id="RLQ97177.1"/>
    </source>
</evidence>
<protein>
    <submittedName>
        <fullName evidence="3">Lytic transglycosylase domain-containing protein</fullName>
    </submittedName>
</protein>
<proteinExistence type="inferred from homology"/>
<dbReference type="InterPro" id="IPR000189">
    <property type="entry name" value="Transglyc_AS"/>
</dbReference>
<dbReference type="PANTHER" id="PTHR37423:SF2">
    <property type="entry name" value="MEMBRANE-BOUND LYTIC MUREIN TRANSGLYCOSYLASE C"/>
    <property type="match status" value="1"/>
</dbReference>
<gene>
    <name evidence="3" type="ORF">D9X91_03220</name>
</gene>
<evidence type="ECO:0000313" key="4">
    <source>
        <dbReference type="Proteomes" id="UP000276770"/>
    </source>
</evidence>
<dbReference type="RefSeq" id="WP_121679127.1">
    <property type="nucleotide sequence ID" value="NZ_RCVZ01000002.1"/>
</dbReference>
<dbReference type="Proteomes" id="UP000276770">
    <property type="component" value="Unassembled WGS sequence"/>
</dbReference>
<dbReference type="AlphaFoldDB" id="A0A3L7K254"/>
<dbReference type="GO" id="GO:0016020">
    <property type="term" value="C:membrane"/>
    <property type="evidence" value="ECO:0007669"/>
    <property type="project" value="InterPro"/>
</dbReference>
<dbReference type="InterPro" id="IPR008258">
    <property type="entry name" value="Transglycosylase_SLT_dom_1"/>
</dbReference>
<dbReference type="PANTHER" id="PTHR37423">
    <property type="entry name" value="SOLUBLE LYTIC MUREIN TRANSGLYCOSYLASE-RELATED"/>
    <property type="match status" value="1"/>
</dbReference>
<dbReference type="Gene3D" id="1.10.530.10">
    <property type="match status" value="1"/>
</dbReference>
<name>A0A3L7K254_9BACI</name>
<dbReference type="InterPro" id="IPR023346">
    <property type="entry name" value="Lysozyme-like_dom_sf"/>
</dbReference>
<dbReference type="GO" id="GO:0008933">
    <property type="term" value="F:peptidoglycan lytic transglycosylase activity"/>
    <property type="evidence" value="ECO:0007669"/>
    <property type="project" value="InterPro"/>
</dbReference>
<evidence type="ECO:0000259" key="2">
    <source>
        <dbReference type="Pfam" id="PF01464"/>
    </source>
</evidence>
<reference evidence="3 4" key="1">
    <citation type="submission" date="2018-10" db="EMBL/GenBank/DDBJ databases">
        <title>Falsibacillus sp. genome draft.</title>
        <authorList>
            <person name="Shi S."/>
        </authorList>
    </citation>
    <scope>NUCLEOTIDE SEQUENCE [LARGE SCALE GENOMIC DNA]</scope>
    <source>
        <strain evidence="3 4">GY 10110</strain>
    </source>
</reference>
<dbReference type="CDD" id="cd00254">
    <property type="entry name" value="LT-like"/>
    <property type="match status" value="1"/>
</dbReference>
<organism evidence="3 4">
    <name type="scientific">Falsibacillus albus</name>
    <dbReference type="NCBI Taxonomy" id="2478915"/>
    <lineage>
        <taxon>Bacteria</taxon>
        <taxon>Bacillati</taxon>
        <taxon>Bacillota</taxon>
        <taxon>Bacilli</taxon>
        <taxon>Bacillales</taxon>
        <taxon>Bacillaceae</taxon>
        <taxon>Falsibacillus</taxon>
    </lineage>
</organism>
<evidence type="ECO:0000256" key="1">
    <source>
        <dbReference type="ARBA" id="ARBA00007734"/>
    </source>
</evidence>
<comment type="similarity">
    <text evidence="1">Belongs to the transglycosylase Slt family.</text>
</comment>
<comment type="caution">
    <text evidence="3">The sequence shown here is derived from an EMBL/GenBank/DDBJ whole genome shotgun (WGS) entry which is preliminary data.</text>
</comment>